<gene>
    <name evidence="6" type="ORF">Rsub_03501</name>
</gene>
<keyword evidence="1" id="KW-0479">Metal-binding</keyword>
<evidence type="ECO:0000313" key="6">
    <source>
        <dbReference type="EMBL" id="GBF90505.1"/>
    </source>
</evidence>
<sequence length="303" mass="30943">MRGARSVAPQPGCCWHLIGGEEVVFLYGDSDAVSAVHEGADSPVQASHTTEVAAQINGKSGVLRARIGGGGVPAPTMVRSVAAALGLPTRPLGGGGARSLLGGAPYPLELVTAPVTIRLLCGPGAAPLEWDAPLVLVVPDENRCTDWELQLGHMFRAEFGACETYEWMTVRAPGAAAAAGAAAPGTPAPGIVPYIAPRRGAQITLGTSTFVVADDTMAEAWRAAAEVAAEAARARASAGTRLVGRGACANCGAARGAPGIDLRGCVGCQGVLDVYYCGRECQRASWRSGHRAACQRAQAARGH</sequence>
<evidence type="ECO:0000256" key="3">
    <source>
        <dbReference type="ARBA" id="ARBA00022833"/>
    </source>
</evidence>
<dbReference type="AlphaFoldDB" id="A0A2V0P097"/>
<name>A0A2V0P097_9CHLO</name>
<dbReference type="Pfam" id="PF01753">
    <property type="entry name" value="zf-MYND"/>
    <property type="match status" value="1"/>
</dbReference>
<comment type="caution">
    <text evidence="6">The sequence shown here is derived from an EMBL/GenBank/DDBJ whole genome shotgun (WGS) entry which is preliminary data.</text>
</comment>
<dbReference type="GO" id="GO:0008270">
    <property type="term" value="F:zinc ion binding"/>
    <property type="evidence" value="ECO:0007669"/>
    <property type="project" value="UniProtKB-KW"/>
</dbReference>
<dbReference type="SUPFAM" id="SSF144232">
    <property type="entry name" value="HIT/MYND zinc finger-like"/>
    <property type="match status" value="1"/>
</dbReference>
<proteinExistence type="predicted"/>
<dbReference type="PROSITE" id="PS50865">
    <property type="entry name" value="ZF_MYND_2"/>
    <property type="match status" value="1"/>
</dbReference>
<organism evidence="6 7">
    <name type="scientific">Raphidocelis subcapitata</name>
    <dbReference type="NCBI Taxonomy" id="307507"/>
    <lineage>
        <taxon>Eukaryota</taxon>
        <taxon>Viridiplantae</taxon>
        <taxon>Chlorophyta</taxon>
        <taxon>core chlorophytes</taxon>
        <taxon>Chlorophyceae</taxon>
        <taxon>CS clade</taxon>
        <taxon>Sphaeropleales</taxon>
        <taxon>Selenastraceae</taxon>
        <taxon>Raphidocelis</taxon>
    </lineage>
</organism>
<evidence type="ECO:0000256" key="4">
    <source>
        <dbReference type="PROSITE-ProRule" id="PRU00134"/>
    </source>
</evidence>
<dbReference type="InParanoid" id="A0A2V0P097"/>
<keyword evidence="3" id="KW-0862">Zinc</keyword>
<evidence type="ECO:0000259" key="5">
    <source>
        <dbReference type="PROSITE" id="PS50865"/>
    </source>
</evidence>
<accession>A0A2V0P097</accession>
<protein>
    <recommendedName>
        <fullName evidence="5">MYND-type domain-containing protein</fullName>
    </recommendedName>
</protein>
<keyword evidence="7" id="KW-1185">Reference proteome</keyword>
<dbReference type="Proteomes" id="UP000247498">
    <property type="component" value="Unassembled WGS sequence"/>
</dbReference>
<dbReference type="EMBL" id="BDRX01000017">
    <property type="protein sequence ID" value="GBF90505.1"/>
    <property type="molecule type" value="Genomic_DNA"/>
</dbReference>
<evidence type="ECO:0000256" key="2">
    <source>
        <dbReference type="ARBA" id="ARBA00022771"/>
    </source>
</evidence>
<keyword evidence="2 4" id="KW-0863">Zinc-finger</keyword>
<evidence type="ECO:0000256" key="1">
    <source>
        <dbReference type="ARBA" id="ARBA00022723"/>
    </source>
</evidence>
<reference evidence="6 7" key="1">
    <citation type="journal article" date="2018" name="Sci. Rep.">
        <title>Raphidocelis subcapitata (=Pseudokirchneriella subcapitata) provides an insight into genome evolution and environmental adaptations in the Sphaeropleales.</title>
        <authorList>
            <person name="Suzuki S."/>
            <person name="Yamaguchi H."/>
            <person name="Nakajima N."/>
            <person name="Kawachi M."/>
        </authorList>
    </citation>
    <scope>NUCLEOTIDE SEQUENCE [LARGE SCALE GENOMIC DNA]</scope>
    <source>
        <strain evidence="6 7">NIES-35</strain>
    </source>
</reference>
<feature type="domain" description="MYND-type" evidence="5">
    <location>
        <begin position="248"/>
        <end position="294"/>
    </location>
</feature>
<dbReference type="Gene3D" id="6.10.140.2220">
    <property type="match status" value="1"/>
</dbReference>
<dbReference type="InterPro" id="IPR002893">
    <property type="entry name" value="Znf_MYND"/>
</dbReference>
<evidence type="ECO:0000313" key="7">
    <source>
        <dbReference type="Proteomes" id="UP000247498"/>
    </source>
</evidence>